<dbReference type="OrthoDB" id="5152830at2759"/>
<dbReference type="STRING" id="413071.G9MRW5"/>
<gene>
    <name evidence="2" type="ORF">TRIVIDRAFT_222096</name>
</gene>
<dbReference type="Pfam" id="PF12584">
    <property type="entry name" value="TRAPPC10"/>
    <property type="match status" value="1"/>
</dbReference>
<protein>
    <recommendedName>
        <fullName evidence="1">TRAPPC10/Trs130 C-terminal domain-containing protein</fullName>
    </recommendedName>
</protein>
<dbReference type="InParanoid" id="G9MRW5"/>
<evidence type="ECO:0000313" key="3">
    <source>
        <dbReference type="Proteomes" id="UP000007115"/>
    </source>
</evidence>
<dbReference type="Proteomes" id="UP000007115">
    <property type="component" value="Unassembled WGS sequence"/>
</dbReference>
<proteinExistence type="predicted"/>
<evidence type="ECO:0000313" key="2">
    <source>
        <dbReference type="EMBL" id="EHK22833.1"/>
    </source>
</evidence>
<evidence type="ECO:0000259" key="1">
    <source>
        <dbReference type="Pfam" id="PF12584"/>
    </source>
</evidence>
<comment type="caution">
    <text evidence="2">The sequence shown here is derived from an EMBL/GenBank/DDBJ whole genome shotgun (WGS) entry which is preliminary data.</text>
</comment>
<keyword evidence="3" id="KW-1185">Reference proteome</keyword>
<feature type="domain" description="TRAPPC10/Trs130 C-terminal" evidence="1">
    <location>
        <begin position="6"/>
        <end position="62"/>
    </location>
</feature>
<dbReference type="VEuPathDB" id="FungiDB:TRIVIDRAFT_222096"/>
<sequence length="156" mass="16649">MTSTPDTEAEIPLILIPLREGWLPYPLVEIREVVNAEGGGGQATAQGCEVDLRNLGETVRVVGDRSGITVSLDVSGPGGGPLVFESERLGSRARSLSDGIIRCVDPAGALACKQTKLKICRLKRETAPVYDDLAYDNESELGSIVKRQPAEGVRAF</sequence>
<dbReference type="HOGENOM" id="CLU_1686854_0_0_1"/>
<dbReference type="RefSeq" id="XP_013957042.1">
    <property type="nucleotide sequence ID" value="XM_014101567.1"/>
</dbReference>
<dbReference type="EMBL" id="ABDF02000006">
    <property type="protein sequence ID" value="EHK22833.1"/>
    <property type="molecule type" value="Genomic_DNA"/>
</dbReference>
<dbReference type="eggNOG" id="KOG1931">
    <property type="taxonomic scope" value="Eukaryota"/>
</dbReference>
<accession>G9MRW5</accession>
<reference evidence="2 3" key="1">
    <citation type="journal article" date="2011" name="Genome Biol.">
        <title>Comparative genome sequence analysis underscores mycoparasitism as the ancestral life style of Trichoderma.</title>
        <authorList>
            <person name="Kubicek C.P."/>
            <person name="Herrera-Estrella A."/>
            <person name="Seidl-Seiboth V."/>
            <person name="Martinez D.A."/>
            <person name="Druzhinina I.S."/>
            <person name="Thon M."/>
            <person name="Zeilinger S."/>
            <person name="Casas-Flores S."/>
            <person name="Horwitz B.A."/>
            <person name="Mukherjee P.K."/>
            <person name="Mukherjee M."/>
            <person name="Kredics L."/>
            <person name="Alcaraz L.D."/>
            <person name="Aerts A."/>
            <person name="Antal Z."/>
            <person name="Atanasova L."/>
            <person name="Cervantes-Badillo M.G."/>
            <person name="Challacombe J."/>
            <person name="Chertkov O."/>
            <person name="McCluskey K."/>
            <person name="Coulpier F."/>
            <person name="Deshpande N."/>
            <person name="von Doehren H."/>
            <person name="Ebbole D.J."/>
            <person name="Esquivel-Naranjo E.U."/>
            <person name="Fekete E."/>
            <person name="Flipphi M."/>
            <person name="Glaser F."/>
            <person name="Gomez-Rodriguez E.Y."/>
            <person name="Gruber S."/>
            <person name="Han C."/>
            <person name="Henrissat B."/>
            <person name="Hermosa R."/>
            <person name="Hernandez-Onate M."/>
            <person name="Karaffa L."/>
            <person name="Kosti I."/>
            <person name="Le Crom S."/>
            <person name="Lindquist E."/>
            <person name="Lucas S."/>
            <person name="Luebeck M."/>
            <person name="Luebeck P.S."/>
            <person name="Margeot A."/>
            <person name="Metz B."/>
            <person name="Misra M."/>
            <person name="Nevalainen H."/>
            <person name="Omann M."/>
            <person name="Packer N."/>
            <person name="Perrone G."/>
            <person name="Uresti-Rivera E.E."/>
            <person name="Salamov A."/>
            <person name="Schmoll M."/>
            <person name="Seiboth B."/>
            <person name="Shapiro H."/>
            <person name="Sukno S."/>
            <person name="Tamayo-Ramos J.A."/>
            <person name="Tisch D."/>
            <person name="Wiest A."/>
            <person name="Wilkinson H.H."/>
            <person name="Zhang M."/>
            <person name="Coutinho P.M."/>
            <person name="Kenerley C.M."/>
            <person name="Monte E."/>
            <person name="Baker S.E."/>
            <person name="Grigoriev I.V."/>
        </authorList>
    </citation>
    <scope>NUCLEOTIDE SEQUENCE [LARGE SCALE GENOMIC DNA]</scope>
    <source>
        <strain evidence="3">Gv29-8 / FGSC 10586</strain>
    </source>
</reference>
<name>G9MRW5_HYPVG</name>
<dbReference type="InterPro" id="IPR022233">
    <property type="entry name" value="TRAPPC10/Trs130_C"/>
</dbReference>
<dbReference type="AlphaFoldDB" id="G9MRW5"/>
<dbReference type="GeneID" id="25791611"/>
<organism evidence="2 3">
    <name type="scientific">Hypocrea virens (strain Gv29-8 / FGSC 10586)</name>
    <name type="common">Gliocladium virens</name>
    <name type="synonym">Trichoderma virens</name>
    <dbReference type="NCBI Taxonomy" id="413071"/>
    <lineage>
        <taxon>Eukaryota</taxon>
        <taxon>Fungi</taxon>
        <taxon>Dikarya</taxon>
        <taxon>Ascomycota</taxon>
        <taxon>Pezizomycotina</taxon>
        <taxon>Sordariomycetes</taxon>
        <taxon>Hypocreomycetidae</taxon>
        <taxon>Hypocreales</taxon>
        <taxon>Hypocreaceae</taxon>
        <taxon>Trichoderma</taxon>
    </lineage>
</organism>